<organism evidence="7 8">
    <name type="scientific">Marinobacter iranensis</name>
    <dbReference type="NCBI Taxonomy" id="2962607"/>
    <lineage>
        <taxon>Bacteria</taxon>
        <taxon>Pseudomonadati</taxon>
        <taxon>Pseudomonadota</taxon>
        <taxon>Gammaproteobacteria</taxon>
        <taxon>Pseudomonadales</taxon>
        <taxon>Marinobacteraceae</taxon>
        <taxon>Marinobacter</taxon>
    </lineage>
</organism>
<accession>A0ABT5YC68</accession>
<dbReference type="InterPro" id="IPR007016">
    <property type="entry name" value="O-antigen_ligase-rel_domated"/>
</dbReference>
<keyword evidence="2 5" id="KW-0812">Transmembrane</keyword>
<feature type="transmembrane region" description="Helical" evidence="5">
    <location>
        <begin position="171"/>
        <end position="190"/>
    </location>
</feature>
<keyword evidence="8" id="KW-1185">Reference proteome</keyword>
<evidence type="ECO:0000313" key="7">
    <source>
        <dbReference type="EMBL" id="MDF0751258.1"/>
    </source>
</evidence>
<evidence type="ECO:0000259" key="6">
    <source>
        <dbReference type="Pfam" id="PF04932"/>
    </source>
</evidence>
<protein>
    <submittedName>
        <fullName evidence="7">O-antigen ligase family protein</fullName>
    </submittedName>
</protein>
<dbReference type="PANTHER" id="PTHR37422">
    <property type="entry name" value="TEICHURONIC ACID BIOSYNTHESIS PROTEIN TUAE"/>
    <property type="match status" value="1"/>
</dbReference>
<keyword evidence="4 5" id="KW-0472">Membrane</keyword>
<feature type="transmembrane region" description="Helical" evidence="5">
    <location>
        <begin position="240"/>
        <end position="259"/>
    </location>
</feature>
<feature type="transmembrane region" description="Helical" evidence="5">
    <location>
        <begin position="197"/>
        <end position="214"/>
    </location>
</feature>
<feature type="transmembrane region" description="Helical" evidence="5">
    <location>
        <begin position="220"/>
        <end position="235"/>
    </location>
</feature>
<dbReference type="Proteomes" id="UP001143391">
    <property type="component" value="Unassembled WGS sequence"/>
</dbReference>
<sequence>MSESRRLFWEGWVFVCIILMFTVLLWQPSTGSGLNLFDAFLSLPALLVLAPLIVNKGLLTREFLCSLAPLLLYVVFSLLSLLWADGPDSSKVVRGAAQVLALFVFFSYLYRSGEEALLRRGLFVACCLTAAISFWHLYVFYGIVGKPFSAVLYAGAAEARLNEVGVDPVNAMLATLIIAPQAAMLVGLLIDEKKQAYRLLGLVALLVLVAYLVALERRTAQVALFATLFACLILYRNRFWLSVFGGFLVVGGLVVFMFPETILSRGLSWRPDIWISTLASISDAPIIGHGITNTVVPVVVSDDSGKVLGEFRHPHNMALSVTYNLGVVGLVLWVLLWLPGLLVKMFRNSEKKRDAYIILPMVAGSVALMFDGGVALSPLHYYWFCFWIPALLILAHPGTGQYFLTVLRAGSGKLSTSLSASK</sequence>
<dbReference type="InterPro" id="IPR051533">
    <property type="entry name" value="WaaL-like"/>
</dbReference>
<proteinExistence type="predicted"/>
<feature type="domain" description="O-antigen ligase-related" evidence="6">
    <location>
        <begin position="204"/>
        <end position="334"/>
    </location>
</feature>
<evidence type="ECO:0000313" key="8">
    <source>
        <dbReference type="Proteomes" id="UP001143391"/>
    </source>
</evidence>
<reference evidence="7" key="1">
    <citation type="submission" date="2022-07" db="EMBL/GenBank/DDBJ databases">
        <title>Marinobacter iranensis a new bacterium isolate from a hipersaline lake in Iran.</title>
        <authorList>
            <person name="Mohammad A.M.A."/>
            <person name="Cristina S.-P."/>
            <person name="Antonio V."/>
        </authorList>
    </citation>
    <scope>NUCLEOTIDE SEQUENCE</scope>
    <source>
        <strain evidence="7">71-i</strain>
    </source>
</reference>
<dbReference type="Pfam" id="PF04932">
    <property type="entry name" value="Wzy_C"/>
    <property type="match status" value="1"/>
</dbReference>
<name>A0ABT5YC68_9GAMM</name>
<keyword evidence="7" id="KW-0436">Ligase</keyword>
<feature type="transmembrane region" description="Helical" evidence="5">
    <location>
        <begin position="92"/>
        <end position="110"/>
    </location>
</feature>
<comment type="subcellular location">
    <subcellularLocation>
        <location evidence="1">Membrane</location>
        <topology evidence="1">Multi-pass membrane protein</topology>
    </subcellularLocation>
</comment>
<gene>
    <name evidence="7" type="ORF">NLU14_13590</name>
</gene>
<evidence type="ECO:0000256" key="4">
    <source>
        <dbReference type="ARBA" id="ARBA00023136"/>
    </source>
</evidence>
<evidence type="ECO:0000256" key="1">
    <source>
        <dbReference type="ARBA" id="ARBA00004141"/>
    </source>
</evidence>
<dbReference type="PANTHER" id="PTHR37422:SF13">
    <property type="entry name" value="LIPOPOLYSACCHARIDE BIOSYNTHESIS PROTEIN PA4999-RELATED"/>
    <property type="match status" value="1"/>
</dbReference>
<evidence type="ECO:0000256" key="5">
    <source>
        <dbReference type="SAM" id="Phobius"/>
    </source>
</evidence>
<feature type="transmembrane region" description="Helical" evidence="5">
    <location>
        <begin position="66"/>
        <end position="86"/>
    </location>
</feature>
<feature type="transmembrane region" description="Helical" evidence="5">
    <location>
        <begin position="7"/>
        <end position="27"/>
    </location>
</feature>
<feature type="transmembrane region" description="Helical" evidence="5">
    <location>
        <begin position="355"/>
        <end position="375"/>
    </location>
</feature>
<dbReference type="RefSeq" id="WP_275707418.1">
    <property type="nucleotide sequence ID" value="NZ_JANCMW010000008.1"/>
</dbReference>
<evidence type="ECO:0000256" key="3">
    <source>
        <dbReference type="ARBA" id="ARBA00022989"/>
    </source>
</evidence>
<feature type="transmembrane region" description="Helical" evidence="5">
    <location>
        <begin position="33"/>
        <end position="54"/>
    </location>
</feature>
<comment type="caution">
    <text evidence="7">The sequence shown here is derived from an EMBL/GenBank/DDBJ whole genome shotgun (WGS) entry which is preliminary data.</text>
</comment>
<feature type="transmembrane region" description="Helical" evidence="5">
    <location>
        <begin position="122"/>
        <end position="144"/>
    </location>
</feature>
<dbReference type="EMBL" id="JANCMW010000008">
    <property type="protein sequence ID" value="MDF0751258.1"/>
    <property type="molecule type" value="Genomic_DNA"/>
</dbReference>
<dbReference type="GO" id="GO:0016874">
    <property type="term" value="F:ligase activity"/>
    <property type="evidence" value="ECO:0007669"/>
    <property type="project" value="UniProtKB-KW"/>
</dbReference>
<keyword evidence="3 5" id="KW-1133">Transmembrane helix</keyword>
<feature type="transmembrane region" description="Helical" evidence="5">
    <location>
        <begin position="381"/>
        <end position="404"/>
    </location>
</feature>
<feature type="transmembrane region" description="Helical" evidence="5">
    <location>
        <begin position="321"/>
        <end position="343"/>
    </location>
</feature>
<evidence type="ECO:0000256" key="2">
    <source>
        <dbReference type="ARBA" id="ARBA00022692"/>
    </source>
</evidence>